<keyword evidence="3" id="KW-0731">Sigma factor</keyword>
<dbReference type="InterPro" id="IPR013249">
    <property type="entry name" value="RNA_pol_sigma70_r4_t2"/>
</dbReference>
<keyword evidence="4" id="KW-0804">Transcription</keyword>
<comment type="similarity">
    <text evidence="1">Belongs to the sigma-70 factor family. ECF subfamily.</text>
</comment>
<dbReference type="RefSeq" id="WP_320509256.1">
    <property type="nucleotide sequence ID" value="NZ_JAXCLW010000004.1"/>
</dbReference>
<dbReference type="SUPFAM" id="SSF88946">
    <property type="entry name" value="Sigma2 domain of RNA polymerase sigma factors"/>
    <property type="match status" value="1"/>
</dbReference>
<dbReference type="InterPro" id="IPR014284">
    <property type="entry name" value="RNA_pol_sigma-70_dom"/>
</dbReference>
<dbReference type="NCBIfam" id="TIGR02937">
    <property type="entry name" value="sigma70-ECF"/>
    <property type="match status" value="1"/>
</dbReference>
<evidence type="ECO:0000256" key="1">
    <source>
        <dbReference type="ARBA" id="ARBA00010641"/>
    </source>
</evidence>
<dbReference type="InterPro" id="IPR007627">
    <property type="entry name" value="RNA_pol_sigma70_r2"/>
</dbReference>
<evidence type="ECO:0000313" key="8">
    <source>
        <dbReference type="Proteomes" id="UP001279642"/>
    </source>
</evidence>
<dbReference type="Gene3D" id="1.10.10.10">
    <property type="entry name" value="Winged helix-like DNA-binding domain superfamily/Winged helix DNA-binding domain"/>
    <property type="match status" value="1"/>
</dbReference>
<evidence type="ECO:0000256" key="4">
    <source>
        <dbReference type="ARBA" id="ARBA00023163"/>
    </source>
</evidence>
<dbReference type="Gene3D" id="1.10.1740.10">
    <property type="match status" value="1"/>
</dbReference>
<dbReference type="PANTHER" id="PTHR43133">
    <property type="entry name" value="RNA POLYMERASE ECF-TYPE SIGMA FACTO"/>
    <property type="match status" value="1"/>
</dbReference>
<evidence type="ECO:0000256" key="2">
    <source>
        <dbReference type="ARBA" id="ARBA00023015"/>
    </source>
</evidence>
<keyword evidence="8" id="KW-1185">Reference proteome</keyword>
<dbReference type="InterPro" id="IPR013325">
    <property type="entry name" value="RNA_pol_sigma_r2"/>
</dbReference>
<dbReference type="Pfam" id="PF04542">
    <property type="entry name" value="Sigma70_r2"/>
    <property type="match status" value="1"/>
</dbReference>
<protein>
    <submittedName>
        <fullName evidence="7">Sigma-70 family RNA polymerase sigma factor</fullName>
    </submittedName>
</protein>
<evidence type="ECO:0000256" key="3">
    <source>
        <dbReference type="ARBA" id="ARBA00023082"/>
    </source>
</evidence>
<evidence type="ECO:0000259" key="6">
    <source>
        <dbReference type="Pfam" id="PF08281"/>
    </source>
</evidence>
<evidence type="ECO:0000259" key="5">
    <source>
        <dbReference type="Pfam" id="PF04542"/>
    </source>
</evidence>
<dbReference type="Proteomes" id="UP001279642">
    <property type="component" value="Unassembled WGS sequence"/>
</dbReference>
<feature type="domain" description="RNA polymerase sigma factor 70 region 4 type 2" evidence="6">
    <location>
        <begin position="103"/>
        <end position="155"/>
    </location>
</feature>
<evidence type="ECO:0000313" key="7">
    <source>
        <dbReference type="EMBL" id="MDY0884185.1"/>
    </source>
</evidence>
<organism evidence="7 8">
    <name type="scientific">Dongia soli</name>
    <dbReference type="NCBI Taxonomy" id="600628"/>
    <lineage>
        <taxon>Bacteria</taxon>
        <taxon>Pseudomonadati</taxon>
        <taxon>Pseudomonadota</taxon>
        <taxon>Alphaproteobacteria</taxon>
        <taxon>Rhodospirillales</taxon>
        <taxon>Dongiaceae</taxon>
        <taxon>Dongia</taxon>
    </lineage>
</organism>
<dbReference type="Pfam" id="PF08281">
    <property type="entry name" value="Sigma70_r4_2"/>
    <property type="match status" value="1"/>
</dbReference>
<reference evidence="7 8" key="1">
    <citation type="journal article" date="2016" name="Antonie Van Leeuwenhoek">
        <title>Dongia soli sp. nov., isolated from soil from Dokdo, Korea.</title>
        <authorList>
            <person name="Kim D.U."/>
            <person name="Lee H."/>
            <person name="Kim H."/>
            <person name="Kim S.G."/>
            <person name="Ka J.O."/>
        </authorList>
    </citation>
    <scope>NUCLEOTIDE SEQUENCE [LARGE SCALE GENOMIC DNA]</scope>
    <source>
        <strain evidence="7 8">D78</strain>
    </source>
</reference>
<keyword evidence="2" id="KW-0805">Transcription regulation</keyword>
<gene>
    <name evidence="7" type="ORF">SMD27_15165</name>
</gene>
<dbReference type="SUPFAM" id="SSF88659">
    <property type="entry name" value="Sigma3 and sigma4 domains of RNA polymerase sigma factors"/>
    <property type="match status" value="1"/>
</dbReference>
<dbReference type="InterPro" id="IPR039425">
    <property type="entry name" value="RNA_pol_sigma-70-like"/>
</dbReference>
<dbReference type="CDD" id="cd06171">
    <property type="entry name" value="Sigma70_r4"/>
    <property type="match status" value="1"/>
</dbReference>
<comment type="caution">
    <text evidence="7">The sequence shown here is derived from an EMBL/GenBank/DDBJ whole genome shotgun (WGS) entry which is preliminary data.</text>
</comment>
<dbReference type="InterPro" id="IPR013324">
    <property type="entry name" value="RNA_pol_sigma_r3/r4-like"/>
</dbReference>
<name>A0ABU5ECU6_9PROT</name>
<dbReference type="PANTHER" id="PTHR43133:SF25">
    <property type="entry name" value="RNA POLYMERASE SIGMA FACTOR RFAY-RELATED"/>
    <property type="match status" value="1"/>
</dbReference>
<feature type="domain" description="RNA polymerase sigma-70 region 2" evidence="5">
    <location>
        <begin position="13"/>
        <end position="75"/>
    </location>
</feature>
<accession>A0ABU5ECU6</accession>
<proteinExistence type="inferred from homology"/>
<dbReference type="EMBL" id="JAXCLW010000004">
    <property type="protein sequence ID" value="MDY0884185.1"/>
    <property type="molecule type" value="Genomic_DNA"/>
</dbReference>
<sequence>MTDVFHDELIETLPALRAFAMMLTRDRAAGEDLLQDTVVRALDKCDSFTPGTNLRAWLYTIMRNQHINGLRRRQRERLTDIDDDLLDNLDSVAANQEHSLVLKELMQAIGRLRREQREALHLVVADGLSYEEVAHICGCPVGTIRSRIARARQELEVRLTGEVLPKAPTIAAREAQSALVSGR</sequence>
<dbReference type="InterPro" id="IPR036388">
    <property type="entry name" value="WH-like_DNA-bd_sf"/>
</dbReference>